<name>F0U767_AJEC8</name>
<evidence type="ECO:0000313" key="3">
    <source>
        <dbReference type="Proteomes" id="UP000008142"/>
    </source>
</evidence>
<dbReference type="AlphaFoldDB" id="F0U767"/>
<dbReference type="EMBL" id="DS990636">
    <property type="protein sequence ID" value="EGC41541.1"/>
    <property type="molecule type" value="Genomic_DNA"/>
</dbReference>
<organism evidence="3">
    <name type="scientific">Ajellomyces capsulatus (strain H88)</name>
    <name type="common">Darling's disease fungus</name>
    <name type="synonym">Histoplasma capsulatum</name>
    <dbReference type="NCBI Taxonomy" id="544711"/>
    <lineage>
        <taxon>Eukaryota</taxon>
        <taxon>Fungi</taxon>
        <taxon>Dikarya</taxon>
        <taxon>Ascomycota</taxon>
        <taxon>Pezizomycotina</taxon>
        <taxon>Eurotiomycetes</taxon>
        <taxon>Eurotiomycetidae</taxon>
        <taxon>Onygenales</taxon>
        <taxon>Ajellomycetaceae</taxon>
        <taxon>Histoplasma</taxon>
    </lineage>
</organism>
<reference evidence="3" key="1">
    <citation type="submission" date="2008-07" db="EMBL/GenBank/DDBJ databases">
        <title>Annotation of Ajellomyces capsulatus strain H88.</title>
        <authorList>
            <person name="Champion M."/>
            <person name="Cuomo C."/>
            <person name="Ma L.-J."/>
            <person name="Henn M.R."/>
            <person name="Sil A."/>
            <person name="Goldman B."/>
            <person name="Young S.K."/>
            <person name="Kodira C.D."/>
            <person name="Zeng Q."/>
            <person name="Koehrsen M."/>
            <person name="Alvarado L."/>
            <person name="Berlin A."/>
            <person name="Borenstein D."/>
            <person name="Chen Z."/>
            <person name="Engels R."/>
            <person name="Freedman E."/>
            <person name="Gellesch M."/>
            <person name="Goldberg J."/>
            <person name="Griggs A."/>
            <person name="Gujja S."/>
            <person name="Heiman D."/>
            <person name="Hepburn T."/>
            <person name="Howarth C."/>
            <person name="Jen D."/>
            <person name="Larson L."/>
            <person name="Lewis B."/>
            <person name="Mehta T."/>
            <person name="Park D."/>
            <person name="Pearson M."/>
            <person name="Roberts A."/>
            <person name="Saif S."/>
            <person name="Shea T."/>
            <person name="Shenoy N."/>
            <person name="Sisk P."/>
            <person name="Stolte C."/>
            <person name="Sykes S."/>
            <person name="Walk T."/>
            <person name="White J."/>
            <person name="Yandava C."/>
            <person name="Klein B."/>
            <person name="McEwen J.G."/>
            <person name="Puccia R."/>
            <person name="Goldman G.H."/>
            <person name="Felipe M.S."/>
            <person name="Nino-Vega G."/>
            <person name="San-Blas G."/>
            <person name="Taylor J."/>
            <person name="Mendoza L."/>
            <person name="Galagan J."/>
            <person name="Nusbaum C."/>
            <person name="Birren B."/>
        </authorList>
    </citation>
    <scope>NUCLEOTIDE SEQUENCE [LARGE SCALE GENOMIC DNA]</scope>
    <source>
        <strain evidence="3">H88</strain>
    </source>
</reference>
<protein>
    <submittedName>
        <fullName evidence="2">Predicted protein</fullName>
    </submittedName>
</protein>
<feature type="region of interest" description="Disordered" evidence="1">
    <location>
        <begin position="80"/>
        <end position="102"/>
    </location>
</feature>
<evidence type="ECO:0000256" key="1">
    <source>
        <dbReference type="SAM" id="MobiDB-lite"/>
    </source>
</evidence>
<accession>F0U767</accession>
<evidence type="ECO:0000313" key="2">
    <source>
        <dbReference type="EMBL" id="EGC41541.1"/>
    </source>
</evidence>
<dbReference type="Proteomes" id="UP000008142">
    <property type="component" value="Unassembled WGS sequence"/>
</dbReference>
<sequence>MSTADGGHPGTPEAFLPLVFKLRGSGADDQVQMIRCRHRTHVDKSSLRLKMRQAPAWTFGQAHRHVIVLDLEMSHTPLGGTLNEGTARSVGWGGCRQPPTPQ</sequence>
<proteinExistence type="predicted"/>
<dbReference type="HOGENOM" id="CLU_2276623_0_0_1"/>
<gene>
    <name evidence="2" type="ORF">HCEG_00903</name>
</gene>